<dbReference type="SUPFAM" id="SSF50249">
    <property type="entry name" value="Nucleic acid-binding proteins"/>
    <property type="match status" value="2"/>
</dbReference>
<evidence type="ECO:0000256" key="1">
    <source>
        <dbReference type="ARBA" id="ARBA00023125"/>
    </source>
</evidence>
<dbReference type="InterPro" id="IPR011344">
    <property type="entry name" value="ssDNA-bd"/>
</dbReference>
<dbReference type="InterPro" id="IPR012340">
    <property type="entry name" value="NA-bd_OB-fold"/>
</dbReference>
<dbReference type="PANTHER" id="PTHR10302">
    <property type="entry name" value="SINGLE-STRANDED DNA-BINDING PROTEIN"/>
    <property type="match status" value="1"/>
</dbReference>
<gene>
    <name evidence="2" type="ORF">LCGC14_0987510</name>
</gene>
<dbReference type="Pfam" id="PF00436">
    <property type="entry name" value="SSB"/>
    <property type="match status" value="1"/>
</dbReference>
<dbReference type="PANTHER" id="PTHR10302:SF27">
    <property type="entry name" value="SINGLE-STRANDED DNA-BINDING PROTEIN"/>
    <property type="match status" value="1"/>
</dbReference>
<comment type="caution">
    <text evidence="2">The sequence shown here is derived from an EMBL/GenBank/DDBJ whole genome shotgun (WGS) entry which is preliminary data.</text>
</comment>
<evidence type="ECO:0000313" key="2">
    <source>
        <dbReference type="EMBL" id="KKN15292.1"/>
    </source>
</evidence>
<reference evidence="2" key="1">
    <citation type="journal article" date="2015" name="Nature">
        <title>Complex archaea that bridge the gap between prokaryotes and eukaryotes.</title>
        <authorList>
            <person name="Spang A."/>
            <person name="Saw J.H."/>
            <person name="Jorgensen S.L."/>
            <person name="Zaremba-Niedzwiedzka K."/>
            <person name="Martijn J."/>
            <person name="Lind A.E."/>
            <person name="van Eijk R."/>
            <person name="Schleper C."/>
            <person name="Guy L."/>
            <person name="Ettema T.J."/>
        </authorList>
    </citation>
    <scope>NUCLEOTIDE SEQUENCE</scope>
</reference>
<keyword evidence="1" id="KW-0238">DNA-binding</keyword>
<proteinExistence type="predicted"/>
<dbReference type="AlphaFoldDB" id="A0A0F9NTE6"/>
<dbReference type="EMBL" id="LAZR01003727">
    <property type="protein sequence ID" value="KKN15292.1"/>
    <property type="molecule type" value="Genomic_DNA"/>
</dbReference>
<dbReference type="GO" id="GO:0003697">
    <property type="term" value="F:single-stranded DNA binding"/>
    <property type="evidence" value="ECO:0007669"/>
    <property type="project" value="InterPro"/>
</dbReference>
<dbReference type="GO" id="GO:0009295">
    <property type="term" value="C:nucleoid"/>
    <property type="evidence" value="ECO:0007669"/>
    <property type="project" value="TreeGrafter"/>
</dbReference>
<dbReference type="Gene3D" id="2.40.50.140">
    <property type="entry name" value="Nucleic acid-binding proteins"/>
    <property type="match status" value="2"/>
</dbReference>
<dbReference type="PROSITE" id="PS50935">
    <property type="entry name" value="SSB"/>
    <property type="match status" value="2"/>
</dbReference>
<organism evidence="2">
    <name type="scientific">marine sediment metagenome</name>
    <dbReference type="NCBI Taxonomy" id="412755"/>
    <lineage>
        <taxon>unclassified sequences</taxon>
        <taxon>metagenomes</taxon>
        <taxon>ecological metagenomes</taxon>
    </lineage>
</organism>
<dbReference type="CDD" id="cd04496">
    <property type="entry name" value="SSB_OBF"/>
    <property type="match status" value="1"/>
</dbReference>
<accession>A0A0F9NTE6</accession>
<dbReference type="GO" id="GO:0006260">
    <property type="term" value="P:DNA replication"/>
    <property type="evidence" value="ECO:0007669"/>
    <property type="project" value="InterPro"/>
</dbReference>
<sequence>MQEGINNVVLQGELCWPELKYTQSGKALYKAKIRIPVEDRAGEPTSAYMRIVAWEDFAEYFHTLPPKARVKVSGRIQERSYNTRDGQRRSSTEIIVEGVDAENIDETGENTFYLKGELIWPELKKVGFNDSSLFKSKIVIPYFREDDPETPRKSYVKITAWNELADDLGALPEGAEVEVSGHMQERSWDAPDGTKRVFTDAVVTNFVPVAAEA</sequence>
<dbReference type="InterPro" id="IPR000424">
    <property type="entry name" value="Primosome_PriB/ssb"/>
</dbReference>
<name>A0A0F9NTE6_9ZZZZ</name>
<protein>
    <recommendedName>
        <fullName evidence="3">Single-stranded DNA-binding protein</fullName>
    </recommendedName>
</protein>
<evidence type="ECO:0008006" key="3">
    <source>
        <dbReference type="Google" id="ProtNLM"/>
    </source>
</evidence>